<dbReference type="GO" id="GO:0005634">
    <property type="term" value="C:nucleus"/>
    <property type="evidence" value="ECO:0007669"/>
    <property type="project" value="InterPro"/>
</dbReference>
<feature type="region of interest" description="Disordered" evidence="2">
    <location>
        <begin position="198"/>
        <end position="227"/>
    </location>
</feature>
<dbReference type="AlphaFoldDB" id="A0A812U7R2"/>
<dbReference type="InterPro" id="IPR031121">
    <property type="entry name" value="RIK/BLOM7"/>
</dbReference>
<accession>A0A812U7R2</accession>
<sequence>MAGNRLRTVLPTDMFTWVCGQQVKVKNTFLDDVLPEASSNESTLTAEAHTCPELTRRRSDAQSSSSGSHGAGQESLPPNVEMPNTLLTLSTPPATMLGDEWHLDSVGNCMGPVVEPLSSQGIDDFRRATRETGQLLEALQAMPGLPFADIVLSSHPPMAGHHAELACLPMLPEVAGPPAVLSTLPCQQEATYGAWKPAGADTEADTAEPQNSDSDKASPLSSDASPCDIHVQGWTTNHVNQTLAEAPSGWDGYAAKAKSKAKSAKKHNPGQKIWCHFFIDPVMLRNGFDVNKKLIGHGGANTKRIYEETGAKIRLRGRGSGHVEGDRGEAPVHLMLAVTSETRNQDNFLVALELSAQLLQKVTIRYPDFCKAYGIPPPTEPLFWVGELSQEALSSLSWAADDKVQIGKVAVPIVVDVSSPTKRNAKPRGPELLQ</sequence>
<dbReference type="Proteomes" id="UP000604046">
    <property type="component" value="Unassembled WGS sequence"/>
</dbReference>
<dbReference type="SUPFAM" id="SSF54791">
    <property type="entry name" value="Eukaryotic type KH-domain (KH-domain type I)"/>
    <property type="match status" value="1"/>
</dbReference>
<dbReference type="PROSITE" id="PS50084">
    <property type="entry name" value="KH_TYPE_1"/>
    <property type="match status" value="1"/>
</dbReference>
<reference evidence="4" key="1">
    <citation type="submission" date="2021-02" db="EMBL/GenBank/DDBJ databases">
        <authorList>
            <person name="Dougan E. K."/>
            <person name="Rhodes N."/>
            <person name="Thang M."/>
            <person name="Chan C."/>
        </authorList>
    </citation>
    <scope>NUCLEOTIDE SEQUENCE</scope>
</reference>
<dbReference type="Pfam" id="PF22675">
    <property type="entry name" value="KH-I_KHDC4-BBP"/>
    <property type="match status" value="1"/>
</dbReference>
<evidence type="ECO:0000256" key="2">
    <source>
        <dbReference type="SAM" id="MobiDB-lite"/>
    </source>
</evidence>
<dbReference type="InterPro" id="IPR036612">
    <property type="entry name" value="KH_dom_type_1_sf"/>
</dbReference>
<dbReference type="OrthoDB" id="397265at2759"/>
<name>A0A812U7R2_9DINO</name>
<dbReference type="Gene3D" id="3.30.1370.10">
    <property type="entry name" value="K Homology domain, type 1"/>
    <property type="match status" value="1"/>
</dbReference>
<dbReference type="PANTHER" id="PTHR15744">
    <property type="entry name" value="BLOM7"/>
    <property type="match status" value="1"/>
</dbReference>
<evidence type="ECO:0000259" key="3">
    <source>
        <dbReference type="Pfam" id="PF22675"/>
    </source>
</evidence>
<evidence type="ECO:0000256" key="1">
    <source>
        <dbReference type="PROSITE-ProRule" id="PRU00117"/>
    </source>
</evidence>
<gene>
    <name evidence="4" type="ORF">SNAT2548_LOCUS31603</name>
</gene>
<keyword evidence="5" id="KW-1185">Reference proteome</keyword>
<evidence type="ECO:0000313" key="4">
    <source>
        <dbReference type="EMBL" id="CAE7560609.1"/>
    </source>
</evidence>
<feature type="compositionally biased region" description="Low complexity" evidence="2">
    <location>
        <begin position="61"/>
        <end position="75"/>
    </location>
</feature>
<feature type="domain" description="KHDC4/BBP-like KH-domain type I" evidence="3">
    <location>
        <begin position="286"/>
        <end position="360"/>
    </location>
</feature>
<dbReference type="GO" id="GO:0003723">
    <property type="term" value="F:RNA binding"/>
    <property type="evidence" value="ECO:0007669"/>
    <property type="project" value="UniProtKB-UniRule"/>
</dbReference>
<dbReference type="EMBL" id="CAJNDS010002667">
    <property type="protein sequence ID" value="CAE7560609.1"/>
    <property type="molecule type" value="Genomic_DNA"/>
</dbReference>
<proteinExistence type="predicted"/>
<dbReference type="PANTHER" id="PTHR15744:SF0">
    <property type="entry name" value="KH HOMOLOGY DOMAIN-CONTAINING PROTEIN 4"/>
    <property type="match status" value="1"/>
</dbReference>
<evidence type="ECO:0000313" key="5">
    <source>
        <dbReference type="Proteomes" id="UP000604046"/>
    </source>
</evidence>
<keyword evidence="1" id="KW-0694">RNA-binding</keyword>
<dbReference type="InterPro" id="IPR055256">
    <property type="entry name" value="KH_1_KHDC4/BBP-like"/>
</dbReference>
<feature type="region of interest" description="Disordered" evidence="2">
    <location>
        <begin position="37"/>
        <end position="91"/>
    </location>
</feature>
<comment type="caution">
    <text evidence="4">The sequence shown here is derived from an EMBL/GenBank/DDBJ whole genome shotgun (WGS) entry which is preliminary data.</text>
</comment>
<protein>
    <recommendedName>
        <fullName evidence="3">KHDC4/BBP-like KH-domain type I domain-containing protein</fullName>
    </recommendedName>
</protein>
<organism evidence="4 5">
    <name type="scientific">Symbiodinium natans</name>
    <dbReference type="NCBI Taxonomy" id="878477"/>
    <lineage>
        <taxon>Eukaryota</taxon>
        <taxon>Sar</taxon>
        <taxon>Alveolata</taxon>
        <taxon>Dinophyceae</taxon>
        <taxon>Suessiales</taxon>
        <taxon>Symbiodiniaceae</taxon>
        <taxon>Symbiodinium</taxon>
    </lineage>
</organism>